<feature type="transmembrane region" description="Helical" evidence="8">
    <location>
        <begin position="291"/>
        <end position="306"/>
    </location>
</feature>
<evidence type="ECO:0000256" key="7">
    <source>
        <dbReference type="ARBA" id="ARBA00023136"/>
    </source>
</evidence>
<proteinExistence type="predicted"/>
<dbReference type="Pfam" id="PF13231">
    <property type="entry name" value="PMT_2"/>
    <property type="match status" value="1"/>
</dbReference>
<evidence type="ECO:0000313" key="10">
    <source>
        <dbReference type="EMBL" id="HHI97158.1"/>
    </source>
</evidence>
<dbReference type="InterPro" id="IPR050297">
    <property type="entry name" value="LipidA_mod_glycosyltrf_83"/>
</dbReference>
<reference evidence="10" key="1">
    <citation type="journal article" date="2020" name="mSystems">
        <title>Genome- and Community-Level Interaction Insights into Carbon Utilization and Element Cycling Functions of Hydrothermarchaeota in Hydrothermal Sediment.</title>
        <authorList>
            <person name="Zhou Z."/>
            <person name="Liu Y."/>
            <person name="Xu W."/>
            <person name="Pan J."/>
            <person name="Luo Z.H."/>
            <person name="Li M."/>
        </authorList>
    </citation>
    <scope>NUCLEOTIDE SEQUENCE [LARGE SCALE GENOMIC DNA]</scope>
    <source>
        <strain evidence="10">HyVt-533</strain>
    </source>
</reference>
<feature type="transmembrane region" description="Helical" evidence="8">
    <location>
        <begin position="204"/>
        <end position="222"/>
    </location>
</feature>
<dbReference type="AlphaFoldDB" id="A0A7V5NZN4"/>
<protein>
    <recommendedName>
        <fullName evidence="9">Glycosyltransferase RgtA/B/C/D-like domain-containing protein</fullName>
    </recommendedName>
</protein>
<evidence type="ECO:0000256" key="8">
    <source>
        <dbReference type="SAM" id="Phobius"/>
    </source>
</evidence>
<evidence type="ECO:0000256" key="1">
    <source>
        <dbReference type="ARBA" id="ARBA00004651"/>
    </source>
</evidence>
<dbReference type="EMBL" id="DROK01000143">
    <property type="protein sequence ID" value="HHI97158.1"/>
    <property type="molecule type" value="Genomic_DNA"/>
</dbReference>
<feature type="transmembrane region" description="Helical" evidence="8">
    <location>
        <begin position="406"/>
        <end position="424"/>
    </location>
</feature>
<keyword evidence="5 8" id="KW-0812">Transmembrane</keyword>
<keyword evidence="3" id="KW-0328">Glycosyltransferase</keyword>
<feature type="transmembrane region" description="Helical" evidence="8">
    <location>
        <begin position="84"/>
        <end position="103"/>
    </location>
</feature>
<dbReference type="Proteomes" id="UP000886101">
    <property type="component" value="Unassembled WGS sequence"/>
</dbReference>
<keyword evidence="7 8" id="KW-0472">Membrane</keyword>
<comment type="caution">
    <text evidence="10">The sequence shown here is derived from an EMBL/GenBank/DDBJ whole genome shotgun (WGS) entry which is preliminary data.</text>
</comment>
<feature type="transmembrane region" description="Helical" evidence="8">
    <location>
        <begin position="110"/>
        <end position="129"/>
    </location>
</feature>
<name>A0A7V5NZN4_9BACT</name>
<organism evidence="10">
    <name type="scientific">Thermodesulfatator atlanticus</name>
    <dbReference type="NCBI Taxonomy" id="501497"/>
    <lineage>
        <taxon>Bacteria</taxon>
        <taxon>Pseudomonadati</taxon>
        <taxon>Thermodesulfobacteriota</taxon>
        <taxon>Thermodesulfobacteria</taxon>
        <taxon>Thermodesulfobacteriales</taxon>
        <taxon>Thermodesulfatatoraceae</taxon>
        <taxon>Thermodesulfatator</taxon>
    </lineage>
</organism>
<dbReference type="GO" id="GO:0009103">
    <property type="term" value="P:lipopolysaccharide biosynthetic process"/>
    <property type="evidence" value="ECO:0007669"/>
    <property type="project" value="UniProtKB-ARBA"/>
</dbReference>
<dbReference type="PANTHER" id="PTHR33908">
    <property type="entry name" value="MANNOSYLTRANSFERASE YKCB-RELATED"/>
    <property type="match status" value="1"/>
</dbReference>
<keyword evidence="2" id="KW-1003">Cell membrane</keyword>
<accession>A0A7V5NZN4</accession>
<evidence type="ECO:0000256" key="3">
    <source>
        <dbReference type="ARBA" id="ARBA00022676"/>
    </source>
</evidence>
<evidence type="ECO:0000256" key="5">
    <source>
        <dbReference type="ARBA" id="ARBA00022692"/>
    </source>
</evidence>
<feature type="transmembrane region" description="Helical" evidence="8">
    <location>
        <begin position="342"/>
        <end position="363"/>
    </location>
</feature>
<keyword evidence="6 8" id="KW-1133">Transmembrane helix</keyword>
<feature type="transmembrane region" description="Helical" evidence="8">
    <location>
        <begin position="312"/>
        <end position="330"/>
    </location>
</feature>
<keyword evidence="4" id="KW-0808">Transferase</keyword>
<dbReference type="InterPro" id="IPR038731">
    <property type="entry name" value="RgtA/B/C-like"/>
</dbReference>
<sequence>MKRETLLVLLLAAGISLFLFLNLGQRPLWGVEGRWAEGVREMMLRDSLWVPTINWTPHITKPLIPYWLIRASAETFGGLNEFTVRLPVALCGVLTLVAFYALSRRFFEPFFALVATGILTTSWGFAAYARVAQSEIYQLAGIVSALAFYFHGRERQSFPLYLGFWLSAVFAALSKGLPGLTVPLLVAGIDALLYTRTRHLNIRAFLAGAIALTLYLAHYYAIAKALKSELPFYLFVRENLLQAVSPYDNREPFYVYFYYVPMLLLPWTFFFLGAFVWALKRRASLGEKERLVLFAMGAVFLLFTLARARRSYYILPILPFCVLFITLYLRDVIHRPDRLSRLLFYGYRIIILLVGFGLLLAPFCWSLFRLPAEDSGLKIVAVLAGLLVLLALLWCQFRAVPPWGLILAYLVLYVLGLSVFTPALSSPSEKIFGQTLSALAHQKNEVPCALGKVSANLYFYLSFPRKIPVFSSIPELPSYCRLVFFRESFYKKKAAFLEVFKRGWILYGLNQQYPSRDRNKNYLLLAPADLPVSSPFEPYPWKK</sequence>
<feature type="transmembrane region" description="Helical" evidence="8">
    <location>
        <begin position="256"/>
        <end position="279"/>
    </location>
</feature>
<evidence type="ECO:0000256" key="2">
    <source>
        <dbReference type="ARBA" id="ARBA00022475"/>
    </source>
</evidence>
<comment type="subcellular location">
    <subcellularLocation>
        <location evidence="1">Cell membrane</location>
        <topology evidence="1">Multi-pass membrane protein</topology>
    </subcellularLocation>
</comment>
<dbReference type="PANTHER" id="PTHR33908:SF11">
    <property type="entry name" value="MEMBRANE PROTEIN"/>
    <property type="match status" value="1"/>
</dbReference>
<evidence type="ECO:0000256" key="4">
    <source>
        <dbReference type="ARBA" id="ARBA00022679"/>
    </source>
</evidence>
<evidence type="ECO:0000256" key="6">
    <source>
        <dbReference type="ARBA" id="ARBA00022989"/>
    </source>
</evidence>
<dbReference type="GO" id="GO:0016763">
    <property type="term" value="F:pentosyltransferase activity"/>
    <property type="evidence" value="ECO:0007669"/>
    <property type="project" value="TreeGrafter"/>
</dbReference>
<gene>
    <name evidence="10" type="ORF">ENJ96_04835</name>
</gene>
<dbReference type="GO" id="GO:0005886">
    <property type="term" value="C:plasma membrane"/>
    <property type="evidence" value="ECO:0007669"/>
    <property type="project" value="UniProtKB-SubCell"/>
</dbReference>
<evidence type="ECO:0000259" key="9">
    <source>
        <dbReference type="Pfam" id="PF13231"/>
    </source>
</evidence>
<feature type="transmembrane region" description="Helical" evidence="8">
    <location>
        <begin position="375"/>
        <end position="394"/>
    </location>
</feature>
<feature type="domain" description="Glycosyltransferase RgtA/B/C/D-like" evidence="9">
    <location>
        <begin position="61"/>
        <end position="218"/>
    </location>
</feature>